<dbReference type="KEGG" id="shs:STEHIDRAFT_116013"/>
<reference evidence="2" key="1">
    <citation type="journal article" date="2012" name="Science">
        <title>The Paleozoic origin of enzymatic lignin decomposition reconstructed from 31 fungal genomes.</title>
        <authorList>
            <person name="Floudas D."/>
            <person name="Binder M."/>
            <person name="Riley R."/>
            <person name="Barry K."/>
            <person name="Blanchette R.A."/>
            <person name="Henrissat B."/>
            <person name="Martinez A.T."/>
            <person name="Otillar R."/>
            <person name="Spatafora J.W."/>
            <person name="Yadav J.S."/>
            <person name="Aerts A."/>
            <person name="Benoit I."/>
            <person name="Boyd A."/>
            <person name="Carlson A."/>
            <person name="Copeland A."/>
            <person name="Coutinho P.M."/>
            <person name="de Vries R.P."/>
            <person name="Ferreira P."/>
            <person name="Findley K."/>
            <person name="Foster B."/>
            <person name="Gaskell J."/>
            <person name="Glotzer D."/>
            <person name="Gorecki P."/>
            <person name="Heitman J."/>
            <person name="Hesse C."/>
            <person name="Hori C."/>
            <person name="Igarashi K."/>
            <person name="Jurgens J.A."/>
            <person name="Kallen N."/>
            <person name="Kersten P."/>
            <person name="Kohler A."/>
            <person name="Kuees U."/>
            <person name="Kumar T.K.A."/>
            <person name="Kuo A."/>
            <person name="LaButti K."/>
            <person name="Larrondo L.F."/>
            <person name="Lindquist E."/>
            <person name="Ling A."/>
            <person name="Lombard V."/>
            <person name="Lucas S."/>
            <person name="Lundell T."/>
            <person name="Martin R."/>
            <person name="McLaughlin D.J."/>
            <person name="Morgenstern I."/>
            <person name="Morin E."/>
            <person name="Murat C."/>
            <person name="Nagy L.G."/>
            <person name="Nolan M."/>
            <person name="Ohm R.A."/>
            <person name="Patyshakuliyeva A."/>
            <person name="Rokas A."/>
            <person name="Ruiz-Duenas F.J."/>
            <person name="Sabat G."/>
            <person name="Salamov A."/>
            <person name="Samejima M."/>
            <person name="Schmutz J."/>
            <person name="Slot J.C."/>
            <person name="St John F."/>
            <person name="Stenlid J."/>
            <person name="Sun H."/>
            <person name="Sun S."/>
            <person name="Syed K."/>
            <person name="Tsang A."/>
            <person name="Wiebenga A."/>
            <person name="Young D."/>
            <person name="Pisabarro A."/>
            <person name="Eastwood D.C."/>
            <person name="Martin F."/>
            <person name="Cullen D."/>
            <person name="Grigoriev I.V."/>
            <person name="Hibbett D.S."/>
        </authorList>
    </citation>
    <scope>NUCLEOTIDE SEQUENCE [LARGE SCALE GENOMIC DNA]</scope>
    <source>
        <strain evidence="2">FP-91666</strain>
    </source>
</reference>
<proteinExistence type="predicted"/>
<protein>
    <submittedName>
        <fullName evidence="1">Uncharacterized protein</fullName>
    </submittedName>
</protein>
<dbReference type="RefSeq" id="XP_007310766.1">
    <property type="nucleotide sequence ID" value="XM_007310704.1"/>
</dbReference>
<accession>R7RXU2</accession>
<organism evidence="1 2">
    <name type="scientific">Stereum hirsutum (strain FP-91666)</name>
    <name type="common">White-rot fungus</name>
    <dbReference type="NCBI Taxonomy" id="721885"/>
    <lineage>
        <taxon>Eukaryota</taxon>
        <taxon>Fungi</taxon>
        <taxon>Dikarya</taxon>
        <taxon>Basidiomycota</taxon>
        <taxon>Agaricomycotina</taxon>
        <taxon>Agaricomycetes</taxon>
        <taxon>Russulales</taxon>
        <taxon>Stereaceae</taxon>
        <taxon>Stereum</taxon>
    </lineage>
</organism>
<gene>
    <name evidence="1" type="ORF">STEHIDRAFT_116013</name>
</gene>
<dbReference type="OrthoDB" id="3172239at2759"/>
<sequence>MSITRHIGHEWRSESTDLAAEFKLSRKISRRVRVVSESFSSSHPLVTSIQTDNISLLQMSNKDMRLLKLNLKPALGPVLNSDEAWQTFTHNRLRLYEGVENTGNLHVLREACSGLELEAQKAHRFLAAIRSRQNALHPISCLPPEILREIFTIIAMDEEEYLQNREEGHESKSLPDSDVSESCNLGWVKAWYPESLVRSQGAPLLIDYKFPDENSCGSDSSILRIESTLAELQRVKELSLSGPASKTTLKSLGPIFTSKGAPLLEKFRLSLSRTATANKPLDLPSKLFLSESPRLRHVSITGPVVIPWSSPIFTGLTLIEICNPSGTAPSMKQISTILSHNRQLIELSGVGIFA</sequence>
<dbReference type="AlphaFoldDB" id="R7RXU2"/>
<dbReference type="EMBL" id="JH687399">
    <property type="protein sequence ID" value="EIM80154.1"/>
    <property type="molecule type" value="Genomic_DNA"/>
</dbReference>
<name>R7RXU2_STEHR</name>
<evidence type="ECO:0000313" key="1">
    <source>
        <dbReference type="EMBL" id="EIM80154.1"/>
    </source>
</evidence>
<dbReference type="GeneID" id="18795837"/>
<dbReference type="Proteomes" id="UP000053927">
    <property type="component" value="Unassembled WGS sequence"/>
</dbReference>
<evidence type="ECO:0000313" key="2">
    <source>
        <dbReference type="Proteomes" id="UP000053927"/>
    </source>
</evidence>
<keyword evidence="2" id="KW-1185">Reference proteome</keyword>